<dbReference type="EMBL" id="CM051405">
    <property type="protein sequence ID" value="KAJ4704409.1"/>
    <property type="molecule type" value="Genomic_DNA"/>
</dbReference>
<gene>
    <name evidence="1" type="ORF">OWV82_021326</name>
</gene>
<sequence>MSNGSRTSNSTNNSNHNDNNNWTTFENFFNGWLVRQERILDELLLAQEHCNESRDEDTKDLITRVLAHYQQYYEEKSKMAQRNIFLLFSPPWFSSFERSFLWIGGFKPALAFRLVNESVNDLTEEQRRRITILTGDTRVEEKMLNDELAKIQESVAAPPIIELARRQGQLRGGEVTEEEEAMEILRSPLERMVANADLLRTTTAATMVEILNPVQNVKFLTAATQLQLRIRSWGLQKDGEREESE</sequence>
<evidence type="ECO:0000313" key="1">
    <source>
        <dbReference type="EMBL" id="KAJ4704409.1"/>
    </source>
</evidence>
<evidence type="ECO:0000313" key="2">
    <source>
        <dbReference type="Proteomes" id="UP001164539"/>
    </source>
</evidence>
<accession>A0ACC1WZD6</accession>
<reference evidence="1 2" key="1">
    <citation type="journal article" date="2023" name="Science">
        <title>Complex scaffold remodeling in plant triterpene biosynthesis.</title>
        <authorList>
            <person name="De La Pena R."/>
            <person name="Hodgson H."/>
            <person name="Liu J.C."/>
            <person name="Stephenson M.J."/>
            <person name="Martin A.C."/>
            <person name="Owen C."/>
            <person name="Harkess A."/>
            <person name="Leebens-Mack J."/>
            <person name="Jimenez L.E."/>
            <person name="Osbourn A."/>
            <person name="Sattely E.S."/>
        </authorList>
    </citation>
    <scope>NUCLEOTIDE SEQUENCE [LARGE SCALE GENOMIC DNA]</scope>
    <source>
        <strain evidence="2">cv. JPN11</strain>
        <tissue evidence="1">Leaf</tissue>
    </source>
</reference>
<keyword evidence="2" id="KW-1185">Reference proteome</keyword>
<organism evidence="1 2">
    <name type="scientific">Melia azedarach</name>
    <name type="common">Chinaberry tree</name>
    <dbReference type="NCBI Taxonomy" id="155640"/>
    <lineage>
        <taxon>Eukaryota</taxon>
        <taxon>Viridiplantae</taxon>
        <taxon>Streptophyta</taxon>
        <taxon>Embryophyta</taxon>
        <taxon>Tracheophyta</taxon>
        <taxon>Spermatophyta</taxon>
        <taxon>Magnoliopsida</taxon>
        <taxon>eudicotyledons</taxon>
        <taxon>Gunneridae</taxon>
        <taxon>Pentapetalae</taxon>
        <taxon>rosids</taxon>
        <taxon>malvids</taxon>
        <taxon>Sapindales</taxon>
        <taxon>Meliaceae</taxon>
        <taxon>Melia</taxon>
    </lineage>
</organism>
<protein>
    <submittedName>
        <fullName evidence="1">Transcription factor</fullName>
    </submittedName>
</protein>
<comment type="caution">
    <text evidence="1">The sequence shown here is derived from an EMBL/GenBank/DDBJ whole genome shotgun (WGS) entry which is preliminary data.</text>
</comment>
<proteinExistence type="predicted"/>
<name>A0ACC1WZD6_MELAZ</name>
<dbReference type="Proteomes" id="UP001164539">
    <property type="component" value="Chromosome 12"/>
</dbReference>